<protein>
    <submittedName>
        <fullName evidence="1">DUF4982 domain-containing protein</fullName>
    </submittedName>
</protein>
<reference evidence="1" key="1">
    <citation type="submission" date="2019-04" db="EMBL/GenBank/DDBJ databases">
        <title>Microbes associate with the intestines of laboratory mice.</title>
        <authorList>
            <person name="Navarre W."/>
            <person name="Wong E."/>
            <person name="Huang K."/>
            <person name="Tropini C."/>
            <person name="Ng K."/>
            <person name="Yu B."/>
        </authorList>
    </citation>
    <scope>NUCLEOTIDE SEQUENCE</scope>
    <source>
        <strain evidence="1">NM73_A23</strain>
    </source>
</reference>
<name>A0AC61QPZ3_9BACT</name>
<evidence type="ECO:0000313" key="2">
    <source>
        <dbReference type="Proteomes" id="UP000308886"/>
    </source>
</evidence>
<proteinExistence type="predicted"/>
<organism evidence="1 2">
    <name type="scientific">Palleniella muris</name>
    <dbReference type="NCBI Taxonomy" id="3038145"/>
    <lineage>
        <taxon>Bacteria</taxon>
        <taxon>Pseudomonadati</taxon>
        <taxon>Bacteroidota</taxon>
        <taxon>Bacteroidia</taxon>
        <taxon>Bacteroidales</taxon>
        <taxon>Prevotellaceae</taxon>
        <taxon>Palleniella</taxon>
    </lineage>
</organism>
<dbReference type="EMBL" id="SRZC01000010">
    <property type="protein sequence ID" value="TGX82302.1"/>
    <property type="molecule type" value="Genomic_DNA"/>
</dbReference>
<evidence type="ECO:0000313" key="1">
    <source>
        <dbReference type="EMBL" id="TGX82302.1"/>
    </source>
</evidence>
<sequence length="810" mass="90503">MDLRVRNFNSGWKFCLGDSPEAKETTYDDSGWRALSLPHDWAIEGSFSLDNPSGTGGGALPGGIGWYRKTFRLPENIAGKRVFVDFDGAYMNASVFVNGTFLGTRPYGYASFSYDMTGCLSAGGSESVIAVRIDNAEQPNSRWYSGCGIYRNVWLRIVDEVHIPKDGTFVMSEGSMLNVETNIENLSQKNRKVRLVTTVIDAGGKEVASVSSGKKLPKGKCTVAKQSVNVRNPKLWDVDSPNLYTVVSSVIDSKTGKTLDTYTTTTGFRTFRFDAVKGFSLNGKAMKINGVCMHHDAGALGAVVNTAAITRQLRMLKDMGCNAIRCTHNPPAPELLDLCDRMGFLVMDESFDMWRKRKSAHDYSRYFDEWHERDLDDLVRRDRNHPSVIMWSIGNEVLEQWSDAKADTLSLAEANLILNFGHSKDQLAGEGEEMSVNSLITAKLANRVRALDTTRPITAGCNEPNPGNHLFRSNALDIIGFNYHDDWFKDVPKNFPGKPFNITESVSALMTRGYYRMPADTMFVWPERWDKPFFDSSLSCSSYDNCHVPWGNTHEGTMKHVRDNEFITGQFVWTGFDYLGEPTPYGWPARSSYFGIIDLAGFPKDVYYLYQSEWQREKTVLHLFPHWNWEEGREVDVWAYYNNADEVELFLNGASQGISRKTDDRLHAAWKVRFEPGTLTAVSRKDGVEIARKEVRTAGLPHHLRLTPDRAEIAADGTDLCYITAEVVDKDGMVCPWATDKITFSVEGTAFNAGVDNGSPISHEPFKADSRKAFYGKALLIVQSNGSEGVCKIKASAPGLESVGINIKTK</sequence>
<gene>
    <name evidence="1" type="ORF">E5358_07065</name>
</gene>
<keyword evidence="2" id="KW-1185">Reference proteome</keyword>
<comment type="caution">
    <text evidence="1">The sequence shown here is derived from an EMBL/GenBank/DDBJ whole genome shotgun (WGS) entry which is preliminary data.</text>
</comment>
<accession>A0AC61QPZ3</accession>
<dbReference type="Proteomes" id="UP000308886">
    <property type="component" value="Unassembled WGS sequence"/>
</dbReference>